<feature type="active site" description="Charge relay system" evidence="6 7">
    <location>
        <position position="381"/>
    </location>
</feature>
<dbReference type="PROSITE" id="PS51892">
    <property type="entry name" value="SUBTILASE"/>
    <property type="match status" value="1"/>
</dbReference>
<evidence type="ECO:0000256" key="3">
    <source>
        <dbReference type="ARBA" id="ARBA00022729"/>
    </source>
</evidence>
<dbReference type="GO" id="GO:0004252">
    <property type="term" value="F:serine-type endopeptidase activity"/>
    <property type="evidence" value="ECO:0007669"/>
    <property type="project" value="UniProtKB-UniRule"/>
</dbReference>
<dbReference type="InterPro" id="IPR010435">
    <property type="entry name" value="C5a/SBT2-like_Fn3"/>
</dbReference>
<dbReference type="InterPro" id="IPR015500">
    <property type="entry name" value="Peptidase_S8_subtilisin-rel"/>
</dbReference>
<proteinExistence type="inferred from homology"/>
<dbReference type="Proteomes" id="UP000275078">
    <property type="component" value="Unassembled WGS sequence"/>
</dbReference>
<dbReference type="GO" id="GO:0006508">
    <property type="term" value="P:proteolysis"/>
    <property type="evidence" value="ECO:0007669"/>
    <property type="project" value="UniProtKB-KW"/>
</dbReference>
<evidence type="ECO:0000313" key="10">
    <source>
        <dbReference type="EMBL" id="RPA76281.1"/>
    </source>
</evidence>
<evidence type="ECO:0000256" key="7">
    <source>
        <dbReference type="PROSITE-ProRule" id="PRU01240"/>
    </source>
</evidence>
<evidence type="ECO:0000256" key="4">
    <source>
        <dbReference type="ARBA" id="ARBA00022801"/>
    </source>
</evidence>
<dbReference type="SUPFAM" id="SSF52743">
    <property type="entry name" value="Subtilisin-like"/>
    <property type="match status" value="1"/>
</dbReference>
<keyword evidence="2 7" id="KW-0645">Protease</keyword>
<dbReference type="Gene3D" id="3.40.50.200">
    <property type="entry name" value="Peptidase S8/S53 domain"/>
    <property type="match status" value="2"/>
</dbReference>
<dbReference type="PROSITE" id="PS00138">
    <property type="entry name" value="SUBTILASE_SER"/>
    <property type="match status" value="1"/>
</dbReference>
<dbReference type="Pfam" id="PF00082">
    <property type="entry name" value="Peptidase_S8"/>
    <property type="match status" value="1"/>
</dbReference>
<evidence type="ECO:0000256" key="5">
    <source>
        <dbReference type="ARBA" id="ARBA00022825"/>
    </source>
</evidence>
<evidence type="ECO:0000256" key="6">
    <source>
        <dbReference type="PIRSR" id="PIRSR615500-1"/>
    </source>
</evidence>
<evidence type="ECO:0000256" key="1">
    <source>
        <dbReference type="ARBA" id="ARBA00011073"/>
    </source>
</evidence>
<feature type="domain" description="Peptidase S8/S53" evidence="8">
    <location>
        <begin position="35"/>
        <end position="420"/>
    </location>
</feature>
<sequence length="784" mass="84917">MAQFLTGSSPNSASYWDTIHDLTGVSALHMNDLAGENVTISTFDSSFDLSHSGITNRVAGSYNFLTNSNDTPPSDSAHTSHGTKTALISLGHDDRLLSPAYKAKLGAYKVLADTSEIIPDGGYVFRDSVDFEKALSKAREHGGNIFSFTTGDGTAWSVGALSDVITDYYRKGTLIVSSASNYGLSGAFRLMNRSTPKCALSVGNYDTANMPAYEVTAVVESGAVRDRIQITYVHGNTPEGSRSLSLSLASIDLCSRLQSTANEAPILPTNTILLLKVSKPGDMECMAKLQWYIDDGAAGFLLWTDSYSQGLINNKYLGKLDKESRNVQAPNLNGRLAGVHPTSGSGPTYDMSLGVHIVAPGTELITGDISGDGYTTVSGTSFASPYIAGLAAQVLGHLGGPDALGPEWPAIVKNRIIHSGTPVLATAKRKRSGSATSIFYEPPWEQGAGVPDGFRAAYTTVDIDAGVLELNDTNYKVTDHVVTFTNSAPTPITLTLDNQIGPGVFSMKDGELLAYDEMELRDDLYAKAEFTNTTFTIPARGKHQITVSFTFPKIERAEFARLPLFGGWITVKEVKKEANKWTIPYFGCAGAMRDLLPISRADIPRLAIARTRYEGIPRFNQKIILRPYASTQRVSDTTSPGNGLYAPVVYLSMGSPLVRVDYVIPSPNVRQAQEAWTYPPQPGHNGFVGNAEGCIRHFADVTYSPSDFNTPRAPLFESEELTGRIAGGTVLGAGEYRLRVMALKITGNVNNEEDWDIWTLPYRIYVVGPEGVEFWNYFGLASWP</sequence>
<dbReference type="InterPro" id="IPR036852">
    <property type="entry name" value="Peptidase_S8/S53_dom_sf"/>
</dbReference>
<dbReference type="PANTHER" id="PTHR43806:SF11">
    <property type="entry name" value="CEREVISIN-RELATED"/>
    <property type="match status" value="1"/>
</dbReference>
<feature type="active site" description="Charge relay system" evidence="6 7">
    <location>
        <position position="44"/>
    </location>
</feature>
<dbReference type="Gene3D" id="2.60.40.1710">
    <property type="entry name" value="Subtilisin-like superfamily"/>
    <property type="match status" value="1"/>
</dbReference>
<dbReference type="Pfam" id="PF06280">
    <property type="entry name" value="fn3_5"/>
    <property type="match status" value="1"/>
</dbReference>
<gene>
    <name evidence="10" type="ORF">BJ508DRAFT_311197</name>
</gene>
<feature type="domain" description="C5a peptidase/Subtilisin-like protease SBT2-like Fn3-like" evidence="9">
    <location>
        <begin position="469"/>
        <end position="585"/>
    </location>
</feature>
<keyword evidence="5 7" id="KW-0720">Serine protease</keyword>
<dbReference type="STRING" id="1160509.A0A3N4HWC1"/>
<keyword evidence="4 7" id="KW-0378">Hydrolase</keyword>
<evidence type="ECO:0000259" key="8">
    <source>
        <dbReference type="Pfam" id="PF00082"/>
    </source>
</evidence>
<dbReference type="AlphaFoldDB" id="A0A3N4HWC1"/>
<accession>A0A3N4HWC1</accession>
<dbReference type="InterPro" id="IPR000209">
    <property type="entry name" value="Peptidase_S8/S53_dom"/>
</dbReference>
<keyword evidence="3" id="KW-0732">Signal</keyword>
<keyword evidence="11" id="KW-1185">Reference proteome</keyword>
<name>A0A3N4HWC1_ASCIM</name>
<dbReference type="PRINTS" id="PR00723">
    <property type="entry name" value="SUBTILISIN"/>
</dbReference>
<dbReference type="PANTHER" id="PTHR43806">
    <property type="entry name" value="PEPTIDASE S8"/>
    <property type="match status" value="1"/>
</dbReference>
<dbReference type="GO" id="GO:0016020">
    <property type="term" value="C:membrane"/>
    <property type="evidence" value="ECO:0007669"/>
    <property type="project" value="InterPro"/>
</dbReference>
<organism evidence="10 11">
    <name type="scientific">Ascobolus immersus RN42</name>
    <dbReference type="NCBI Taxonomy" id="1160509"/>
    <lineage>
        <taxon>Eukaryota</taxon>
        <taxon>Fungi</taxon>
        <taxon>Dikarya</taxon>
        <taxon>Ascomycota</taxon>
        <taxon>Pezizomycotina</taxon>
        <taxon>Pezizomycetes</taxon>
        <taxon>Pezizales</taxon>
        <taxon>Ascobolaceae</taxon>
        <taxon>Ascobolus</taxon>
    </lineage>
</organism>
<evidence type="ECO:0000313" key="11">
    <source>
        <dbReference type="Proteomes" id="UP000275078"/>
    </source>
</evidence>
<evidence type="ECO:0000259" key="9">
    <source>
        <dbReference type="Pfam" id="PF06280"/>
    </source>
</evidence>
<dbReference type="InterPro" id="IPR023828">
    <property type="entry name" value="Peptidase_S8_Ser-AS"/>
</dbReference>
<protein>
    <submittedName>
        <fullName evidence="10">Subtilisin-like protein</fullName>
    </submittedName>
</protein>
<evidence type="ECO:0000256" key="2">
    <source>
        <dbReference type="ARBA" id="ARBA00022670"/>
    </source>
</evidence>
<reference evidence="10 11" key="1">
    <citation type="journal article" date="2018" name="Nat. Ecol. Evol.">
        <title>Pezizomycetes genomes reveal the molecular basis of ectomycorrhizal truffle lifestyle.</title>
        <authorList>
            <person name="Murat C."/>
            <person name="Payen T."/>
            <person name="Noel B."/>
            <person name="Kuo A."/>
            <person name="Morin E."/>
            <person name="Chen J."/>
            <person name="Kohler A."/>
            <person name="Krizsan K."/>
            <person name="Balestrini R."/>
            <person name="Da Silva C."/>
            <person name="Montanini B."/>
            <person name="Hainaut M."/>
            <person name="Levati E."/>
            <person name="Barry K.W."/>
            <person name="Belfiori B."/>
            <person name="Cichocki N."/>
            <person name="Clum A."/>
            <person name="Dockter R.B."/>
            <person name="Fauchery L."/>
            <person name="Guy J."/>
            <person name="Iotti M."/>
            <person name="Le Tacon F."/>
            <person name="Lindquist E.A."/>
            <person name="Lipzen A."/>
            <person name="Malagnac F."/>
            <person name="Mello A."/>
            <person name="Molinier V."/>
            <person name="Miyauchi S."/>
            <person name="Poulain J."/>
            <person name="Riccioni C."/>
            <person name="Rubini A."/>
            <person name="Sitrit Y."/>
            <person name="Splivallo R."/>
            <person name="Traeger S."/>
            <person name="Wang M."/>
            <person name="Zifcakova L."/>
            <person name="Wipf D."/>
            <person name="Zambonelli A."/>
            <person name="Paolocci F."/>
            <person name="Nowrousian M."/>
            <person name="Ottonello S."/>
            <person name="Baldrian P."/>
            <person name="Spatafora J.W."/>
            <person name="Henrissat B."/>
            <person name="Nagy L.G."/>
            <person name="Aury J.M."/>
            <person name="Wincker P."/>
            <person name="Grigoriev I.V."/>
            <person name="Bonfante P."/>
            <person name="Martin F.M."/>
        </authorList>
    </citation>
    <scope>NUCLEOTIDE SEQUENCE [LARGE SCALE GENOMIC DNA]</scope>
    <source>
        <strain evidence="10 11">RN42</strain>
    </source>
</reference>
<dbReference type="EMBL" id="ML119747">
    <property type="protein sequence ID" value="RPA76281.1"/>
    <property type="molecule type" value="Genomic_DNA"/>
</dbReference>
<comment type="similarity">
    <text evidence="1 7">Belongs to the peptidase S8 family.</text>
</comment>
<feature type="active site" description="Charge relay system" evidence="6 7">
    <location>
        <position position="81"/>
    </location>
</feature>
<dbReference type="CDD" id="cd00306">
    <property type="entry name" value="Peptidases_S8_S53"/>
    <property type="match status" value="1"/>
</dbReference>
<dbReference type="OrthoDB" id="10256524at2759"/>
<dbReference type="InterPro" id="IPR050131">
    <property type="entry name" value="Peptidase_S8_subtilisin-like"/>
</dbReference>